<protein>
    <recommendedName>
        <fullName evidence="6">Pentacotripeptide-repeat region of PRORP domain-containing protein</fullName>
    </recommendedName>
</protein>
<organism evidence="4 5">
    <name type="scientific">Nannochloropsis salina CCMP1776</name>
    <dbReference type="NCBI Taxonomy" id="1027361"/>
    <lineage>
        <taxon>Eukaryota</taxon>
        <taxon>Sar</taxon>
        <taxon>Stramenopiles</taxon>
        <taxon>Ochrophyta</taxon>
        <taxon>Eustigmatophyceae</taxon>
        <taxon>Eustigmatales</taxon>
        <taxon>Monodopsidaceae</taxon>
        <taxon>Microchloropsis</taxon>
        <taxon>Microchloropsis salina</taxon>
    </lineage>
</organism>
<evidence type="ECO:0000313" key="4">
    <source>
        <dbReference type="EMBL" id="TFJ81057.1"/>
    </source>
</evidence>
<feature type="region of interest" description="Disordered" evidence="3">
    <location>
        <begin position="658"/>
        <end position="679"/>
    </location>
</feature>
<feature type="compositionally biased region" description="Basic and acidic residues" evidence="3">
    <location>
        <begin position="730"/>
        <end position="742"/>
    </location>
</feature>
<dbReference type="PROSITE" id="PS51375">
    <property type="entry name" value="PPR"/>
    <property type="match status" value="1"/>
</dbReference>
<dbReference type="Pfam" id="PF13041">
    <property type="entry name" value="PPR_2"/>
    <property type="match status" value="1"/>
</dbReference>
<dbReference type="Pfam" id="PF01535">
    <property type="entry name" value="PPR"/>
    <property type="match status" value="2"/>
</dbReference>
<dbReference type="PANTHER" id="PTHR47936">
    <property type="entry name" value="PPR_LONG DOMAIN-CONTAINING PROTEIN"/>
    <property type="match status" value="1"/>
</dbReference>
<feature type="compositionally biased region" description="Low complexity" evidence="3">
    <location>
        <begin position="149"/>
        <end position="162"/>
    </location>
</feature>
<feature type="region of interest" description="Disordered" evidence="3">
    <location>
        <begin position="18"/>
        <end position="38"/>
    </location>
</feature>
<accession>A0A4D9CSP8</accession>
<dbReference type="EMBL" id="SDOX01000145">
    <property type="protein sequence ID" value="TFJ81057.1"/>
    <property type="molecule type" value="Genomic_DNA"/>
</dbReference>
<feature type="region of interest" description="Disordered" evidence="3">
    <location>
        <begin position="730"/>
        <end position="749"/>
    </location>
</feature>
<dbReference type="Gene3D" id="1.25.40.10">
    <property type="entry name" value="Tetratricopeptide repeat domain"/>
    <property type="match status" value="4"/>
</dbReference>
<feature type="compositionally biased region" description="Basic and acidic residues" evidence="3">
    <location>
        <begin position="510"/>
        <end position="525"/>
    </location>
</feature>
<dbReference type="PANTHER" id="PTHR47936:SF1">
    <property type="entry name" value="PENTATRICOPEPTIDE REPEAT-CONTAINING PROTEIN GUN1, CHLOROPLASTIC"/>
    <property type="match status" value="1"/>
</dbReference>
<feature type="repeat" description="PPR" evidence="2">
    <location>
        <begin position="533"/>
        <end position="567"/>
    </location>
</feature>
<dbReference type="InterPro" id="IPR002885">
    <property type="entry name" value="PPR_rpt"/>
</dbReference>
<evidence type="ECO:0000313" key="5">
    <source>
        <dbReference type="Proteomes" id="UP000355283"/>
    </source>
</evidence>
<sequence>MRETTGFDILHPFPQCQLHKFSPTPSEAGGRRRKPFSYNLGNFPIIGEGYNRARKSRIRLVSLSLSTSSCAGGGSGIVEKEEREEQGLPSRSAAPVRSGPSSPPTFPETKSSAGSSPILRRRQSSAEGQVTKQASQPQSPPSLSERTQPPLSSSTSALSPASPHRPVQSLRWDEEGRVLAVLEGLARRRRRDEFCAAIGRMGFGKRQKGKAKPRIAAVDVHRMEEEGSLEVLEAFIRAAAACQEPRVAWGAMEVMLRRLDGAGEEKAWSPRWDTFSTLMNSLRRGKELDLLLRSFKTALRFRGLSKTVLLNILLAGLCDKNKHVDVAAFYLETAQAKWGVTPNEVSWNTLLGAAARQSQGRLFEDLERKMAAQGLEGDVTTRNIRLQYLLASRPSDGLTLYERMRQEARAQGRAVAGRGAEEGRVMDLRTVNIMAGYLARTKGFDEAQAMVEDVRRGTPGIEPRAVTHNILLDALLKARRVEEALEYFYAVAAEASSAGPGPDKSAGRGSRGERGRQGGGLRKEREKEVALVDSTTYDILLNGLVQNGRVSTAGAVHTMMRKAQFPPTMYTYAALIRLQKSALDVYRLWGQARADYPRLSLPFLNLLVYELGQSHNDLPGALAAFRAILRMGRRPNTISFNSLFSALMKDANACIPRWTSPLEEGGEEGPDKTGERLSHGQGYHLEDEYPAVSALSSEGRGLISLLESLQDRTLLEASLVVLRSMYHEGKRPLSSKETREGSETGNENMLQGYELGQGRASSPPFVTASARPNARTFTILMAGISRADLGPRGTALCIALYHEAQEHGVSPNGIMCHALLRSFGPDATGALGFFKRELRVSLKALDAVDRAEEAARGLEDETEDGREIDGVFTSGGNLSLAYMALLYICGVSGRSDLALQLLYAMQRDGLLTDQNVWEAFEAGKTASGAAATAASSMGQLWMGPYESLLRTETMGLGWETGVRRVRIKF</sequence>
<evidence type="ECO:0000256" key="3">
    <source>
        <dbReference type="SAM" id="MobiDB-lite"/>
    </source>
</evidence>
<evidence type="ECO:0000256" key="1">
    <source>
        <dbReference type="ARBA" id="ARBA00022737"/>
    </source>
</evidence>
<gene>
    <name evidence="4" type="ORF">NSK_007700</name>
</gene>
<feature type="compositionally biased region" description="Basic and acidic residues" evidence="3">
    <location>
        <begin position="669"/>
        <end position="678"/>
    </location>
</feature>
<dbReference type="NCBIfam" id="TIGR00756">
    <property type="entry name" value="PPR"/>
    <property type="match status" value="2"/>
</dbReference>
<dbReference type="OrthoDB" id="185373at2759"/>
<name>A0A4D9CSP8_9STRA</name>
<feature type="region of interest" description="Disordered" evidence="3">
    <location>
        <begin position="69"/>
        <end position="169"/>
    </location>
</feature>
<keyword evidence="1" id="KW-0677">Repeat</keyword>
<proteinExistence type="predicted"/>
<keyword evidence="5" id="KW-1185">Reference proteome</keyword>
<dbReference type="AlphaFoldDB" id="A0A4D9CSP8"/>
<reference evidence="4 5" key="1">
    <citation type="submission" date="2019-01" db="EMBL/GenBank/DDBJ databases">
        <title>Nuclear Genome Assembly of the Microalgal Biofuel strain Nannochloropsis salina CCMP1776.</title>
        <authorList>
            <person name="Hovde B."/>
        </authorList>
    </citation>
    <scope>NUCLEOTIDE SEQUENCE [LARGE SCALE GENOMIC DNA]</scope>
    <source>
        <strain evidence="4 5">CCMP1776</strain>
    </source>
</reference>
<evidence type="ECO:0008006" key="6">
    <source>
        <dbReference type="Google" id="ProtNLM"/>
    </source>
</evidence>
<comment type="caution">
    <text evidence="4">The sequence shown here is derived from an EMBL/GenBank/DDBJ whole genome shotgun (WGS) entry which is preliminary data.</text>
</comment>
<evidence type="ECO:0000256" key="2">
    <source>
        <dbReference type="PROSITE-ProRule" id="PRU00708"/>
    </source>
</evidence>
<dbReference type="Proteomes" id="UP000355283">
    <property type="component" value="Unassembled WGS sequence"/>
</dbReference>
<feature type="region of interest" description="Disordered" evidence="3">
    <location>
        <begin position="496"/>
        <end position="525"/>
    </location>
</feature>
<dbReference type="InterPro" id="IPR011990">
    <property type="entry name" value="TPR-like_helical_dom_sf"/>
</dbReference>